<dbReference type="HAMAP" id="MF_00249">
    <property type="entry name" value="HslU"/>
    <property type="match status" value="1"/>
</dbReference>
<dbReference type="InterPro" id="IPR003959">
    <property type="entry name" value="ATPase_AAA_core"/>
</dbReference>
<feature type="binding site" evidence="5">
    <location>
        <position position="332"/>
    </location>
    <ligand>
        <name>ATP</name>
        <dbReference type="ChEBI" id="CHEBI:30616"/>
    </ligand>
</feature>
<reference evidence="8 9" key="1">
    <citation type="submission" date="2019-02" db="EMBL/GenBank/DDBJ databases">
        <title>Deep-cultivation of Planctomycetes and their phenomic and genomic characterization uncovers novel biology.</title>
        <authorList>
            <person name="Wiegand S."/>
            <person name="Jogler M."/>
            <person name="Boedeker C."/>
            <person name="Pinto D."/>
            <person name="Vollmers J."/>
            <person name="Rivas-Marin E."/>
            <person name="Kohn T."/>
            <person name="Peeters S.H."/>
            <person name="Heuer A."/>
            <person name="Rast P."/>
            <person name="Oberbeckmann S."/>
            <person name="Bunk B."/>
            <person name="Jeske O."/>
            <person name="Meyerdierks A."/>
            <person name="Storesund J.E."/>
            <person name="Kallscheuer N."/>
            <person name="Luecker S."/>
            <person name="Lage O.M."/>
            <person name="Pohl T."/>
            <person name="Merkel B.J."/>
            <person name="Hornburger P."/>
            <person name="Mueller R.-W."/>
            <person name="Bruemmer F."/>
            <person name="Labrenz M."/>
            <person name="Spormann A.M."/>
            <person name="Op den Camp H."/>
            <person name="Overmann J."/>
            <person name="Amann R."/>
            <person name="Jetten M.S.M."/>
            <person name="Mascher T."/>
            <person name="Medema M.H."/>
            <person name="Devos D.P."/>
            <person name="Kaster A.-K."/>
            <person name="Ovreas L."/>
            <person name="Rohde M."/>
            <person name="Galperin M.Y."/>
            <person name="Jogler C."/>
        </authorList>
    </citation>
    <scope>NUCLEOTIDE SEQUENCE [LARGE SCALE GENOMIC DNA]</scope>
    <source>
        <strain evidence="8 9">HG66A1</strain>
    </source>
</reference>
<dbReference type="PANTHER" id="PTHR48102">
    <property type="entry name" value="ATP-DEPENDENT CLP PROTEASE ATP-BINDING SUBUNIT CLPX-LIKE, MITOCHONDRIAL-RELATED"/>
    <property type="match status" value="1"/>
</dbReference>
<dbReference type="InterPro" id="IPR004491">
    <property type="entry name" value="HslU"/>
</dbReference>
<dbReference type="GO" id="GO:0005524">
    <property type="term" value="F:ATP binding"/>
    <property type="evidence" value="ECO:0007669"/>
    <property type="project" value="UniProtKB-UniRule"/>
</dbReference>
<dbReference type="InterPro" id="IPR050052">
    <property type="entry name" value="ATP-dep_Clp_protease_ClpX"/>
</dbReference>
<accession>A0A517PTS0</accession>
<feature type="binding site" evidence="5">
    <location>
        <begin position="60"/>
        <end position="65"/>
    </location>
    <ligand>
        <name>ATP</name>
        <dbReference type="ChEBI" id="CHEBI:30616"/>
    </ligand>
</feature>
<feature type="binding site" evidence="5">
    <location>
        <position position="404"/>
    </location>
    <ligand>
        <name>ATP</name>
        <dbReference type="ChEBI" id="CHEBI:30616"/>
    </ligand>
</feature>
<dbReference type="Gene3D" id="1.10.8.60">
    <property type="match status" value="1"/>
</dbReference>
<dbReference type="GO" id="GO:0008233">
    <property type="term" value="F:peptidase activity"/>
    <property type="evidence" value="ECO:0007669"/>
    <property type="project" value="UniProtKB-KW"/>
</dbReference>
<dbReference type="SMART" id="SM00382">
    <property type="entry name" value="AAA"/>
    <property type="match status" value="1"/>
</dbReference>
<proteinExistence type="inferred from homology"/>
<dbReference type="InterPro" id="IPR003593">
    <property type="entry name" value="AAA+_ATPase"/>
</dbReference>
<dbReference type="AlphaFoldDB" id="A0A517PTS0"/>
<dbReference type="PANTHER" id="PTHR48102:SF3">
    <property type="entry name" value="ATP-DEPENDENT PROTEASE ATPASE SUBUNIT HSLU"/>
    <property type="match status" value="1"/>
</dbReference>
<comment type="function">
    <text evidence="5">ATPase subunit of a proteasome-like degradation complex; this subunit has chaperone activity. The binding of ATP and its subsequent hydrolysis by HslU are essential for unfolding of protein substrates subsequently hydrolyzed by HslV. HslU recognizes the N-terminal part of its protein substrates and unfolds these before they are guided to HslV for hydrolysis.</text>
</comment>
<evidence type="ECO:0000256" key="1">
    <source>
        <dbReference type="ARBA" id="ARBA00009771"/>
    </source>
</evidence>
<dbReference type="GO" id="GO:0016887">
    <property type="term" value="F:ATP hydrolysis activity"/>
    <property type="evidence" value="ECO:0007669"/>
    <property type="project" value="InterPro"/>
</dbReference>
<dbReference type="Proteomes" id="UP000320421">
    <property type="component" value="Chromosome"/>
</dbReference>
<keyword evidence="8" id="KW-0645">Protease</keyword>
<comment type="subcellular location">
    <subcellularLocation>
        <location evidence="5">Cytoplasm</location>
    </subcellularLocation>
</comment>
<name>A0A517PTS0_9PLAN</name>
<dbReference type="SUPFAM" id="SSF52540">
    <property type="entry name" value="P-loop containing nucleoside triphosphate hydrolases"/>
    <property type="match status" value="1"/>
</dbReference>
<keyword evidence="5" id="KW-0963">Cytoplasm</keyword>
<dbReference type="InterPro" id="IPR027417">
    <property type="entry name" value="P-loop_NTPase"/>
</dbReference>
<organism evidence="8 9">
    <name type="scientific">Gimesia chilikensis</name>
    <dbReference type="NCBI Taxonomy" id="2605989"/>
    <lineage>
        <taxon>Bacteria</taxon>
        <taxon>Pseudomonadati</taxon>
        <taxon>Planctomycetota</taxon>
        <taxon>Planctomycetia</taxon>
        <taxon>Planctomycetales</taxon>
        <taxon>Planctomycetaceae</taxon>
        <taxon>Gimesia</taxon>
    </lineage>
</organism>
<dbReference type="GO" id="GO:0036402">
    <property type="term" value="F:proteasome-activating activity"/>
    <property type="evidence" value="ECO:0007669"/>
    <property type="project" value="UniProtKB-UniRule"/>
</dbReference>
<keyword evidence="8" id="KW-0378">Hydrolase</keyword>
<keyword evidence="9" id="KW-1185">Reference proteome</keyword>
<dbReference type="SMART" id="SM01086">
    <property type="entry name" value="ClpB_D2-small"/>
    <property type="match status" value="1"/>
</dbReference>
<evidence type="ECO:0000256" key="4">
    <source>
        <dbReference type="ARBA" id="ARBA00023186"/>
    </source>
</evidence>
<dbReference type="NCBIfam" id="TIGR00390">
    <property type="entry name" value="hslU"/>
    <property type="match status" value="1"/>
</dbReference>
<dbReference type="InterPro" id="IPR019489">
    <property type="entry name" value="Clp_ATPase_C"/>
</dbReference>
<dbReference type="GO" id="GO:0009376">
    <property type="term" value="C:HslUV protease complex"/>
    <property type="evidence" value="ECO:0007669"/>
    <property type="project" value="UniProtKB-UniRule"/>
</dbReference>
<dbReference type="FunFam" id="3.40.50.300:FF:000220">
    <property type="entry name" value="ATP-dependent protease ATPase subunit HslU"/>
    <property type="match status" value="1"/>
</dbReference>
<feature type="domain" description="Clp ATPase C-terminal" evidence="7">
    <location>
        <begin position="346"/>
        <end position="440"/>
    </location>
</feature>
<evidence type="ECO:0000259" key="7">
    <source>
        <dbReference type="SMART" id="SM01086"/>
    </source>
</evidence>
<dbReference type="NCBIfam" id="NF003544">
    <property type="entry name" value="PRK05201.1"/>
    <property type="match status" value="1"/>
</dbReference>
<keyword evidence="2 5" id="KW-0547">Nucleotide-binding</keyword>
<keyword evidence="3 5" id="KW-0067">ATP-binding</keyword>
<feature type="domain" description="AAA+ ATPase" evidence="6">
    <location>
        <begin position="49"/>
        <end position="343"/>
    </location>
</feature>
<feature type="binding site" evidence="5">
    <location>
        <position position="265"/>
    </location>
    <ligand>
        <name>ATP</name>
        <dbReference type="ChEBI" id="CHEBI:30616"/>
    </ligand>
</feature>
<dbReference type="GO" id="GO:0043335">
    <property type="term" value="P:protein unfolding"/>
    <property type="evidence" value="ECO:0007669"/>
    <property type="project" value="UniProtKB-UniRule"/>
</dbReference>
<feature type="binding site" evidence="5">
    <location>
        <position position="18"/>
    </location>
    <ligand>
        <name>ATP</name>
        <dbReference type="ChEBI" id="CHEBI:30616"/>
    </ligand>
</feature>
<keyword evidence="4 5" id="KW-0143">Chaperone</keyword>
<evidence type="ECO:0000313" key="9">
    <source>
        <dbReference type="Proteomes" id="UP000320421"/>
    </source>
</evidence>
<evidence type="ECO:0000259" key="6">
    <source>
        <dbReference type="SMART" id="SM00382"/>
    </source>
</evidence>
<dbReference type="CDD" id="cd19498">
    <property type="entry name" value="RecA-like_HslU"/>
    <property type="match status" value="1"/>
</dbReference>
<evidence type="ECO:0000256" key="3">
    <source>
        <dbReference type="ARBA" id="ARBA00022840"/>
    </source>
</evidence>
<dbReference type="Gene3D" id="3.40.50.300">
    <property type="entry name" value="P-loop containing nucleotide triphosphate hydrolases"/>
    <property type="match status" value="2"/>
</dbReference>
<sequence length="454" mass="52179">MHELTPRQIVAELDKHIVGQDDAKRAVAIALRNRWRWQQLPDELRKEITPKNIVMIGPTGVGKTEITRRLAQLIDAPFIKVEATKYTEVGYYGRDVESMIRDLVDSAKNLVREKKRVELVDKAKARVEERLLDLLIPRPEWESSFRESTEEVKEEDSQERYERTRDKFRTMLLQGALEEKEVEISVEQKNSPVQVFSNMGMDQMDVDLQGMFERIMPQQSKHRKMMVKEARKVLLEQEVEGLMDKDAIAEEAVDLAERHGIVFIDEIDKICTSEEGGNRSGDVSRQGVQRDLLPIVEGTTVQTRSGSVKTDYMLFIAAGAFHRTKPSDLMPELQGRFPIRVELQELTREDFLRILTEPSSSITMQYQALLKTEGVDVKFEQDGLEALADIAFQVNQTTQNIGARRLHTILERLLEEVSYEAPDLKTKKIVIDAAYVQQKLHTIVEDEDLSKFIL</sequence>
<gene>
    <name evidence="5 8" type="primary">hslU</name>
    <name evidence="8" type="ORF">HG66A1_45770</name>
</gene>
<protein>
    <recommendedName>
        <fullName evidence="5">ATP-dependent protease ATPase subunit HslU</fullName>
    </recommendedName>
    <alternativeName>
        <fullName evidence="5">Unfoldase HslU</fullName>
    </alternativeName>
</protein>
<dbReference type="Pfam" id="PF07724">
    <property type="entry name" value="AAA_2"/>
    <property type="match status" value="2"/>
</dbReference>
<comment type="subunit">
    <text evidence="5">A double ring-shaped homohexamer of HslV is capped on each side by a ring-shaped HslU homohexamer. The assembly of the HslU/HslV complex is dependent on binding of ATP.</text>
</comment>
<dbReference type="EMBL" id="CP036266">
    <property type="protein sequence ID" value="QDT22767.1"/>
    <property type="molecule type" value="Genomic_DNA"/>
</dbReference>
<evidence type="ECO:0000313" key="8">
    <source>
        <dbReference type="EMBL" id="QDT22767.1"/>
    </source>
</evidence>
<dbReference type="OrthoDB" id="9804062at2"/>
<dbReference type="RefSeq" id="WP_145189145.1">
    <property type="nucleotide sequence ID" value="NZ_CP036266.1"/>
</dbReference>
<evidence type="ECO:0000256" key="5">
    <source>
        <dbReference type="HAMAP-Rule" id="MF_00249"/>
    </source>
</evidence>
<comment type="similarity">
    <text evidence="1 5">Belongs to the ClpX chaperone family. HslU subfamily.</text>
</comment>
<evidence type="ECO:0000256" key="2">
    <source>
        <dbReference type="ARBA" id="ARBA00022741"/>
    </source>
</evidence>